<dbReference type="EMBL" id="FNHD01000005">
    <property type="protein sequence ID" value="SDL70764.1"/>
    <property type="molecule type" value="Genomic_DNA"/>
</dbReference>
<keyword evidence="3" id="KW-1185">Reference proteome</keyword>
<keyword evidence="1" id="KW-0472">Membrane</keyword>
<gene>
    <name evidence="2" type="ORF">SAMN05216273_1052</name>
</gene>
<protein>
    <submittedName>
        <fullName evidence="2">Uncharacterized protein</fullName>
    </submittedName>
</protein>
<comment type="caution">
    <text evidence="2">The sequence shown here is derived from an EMBL/GenBank/DDBJ whole genome shotgun (WGS) entry which is preliminary data.</text>
</comment>
<proteinExistence type="predicted"/>
<keyword evidence="1" id="KW-1133">Transmembrane helix</keyword>
<name>A0ABY0QS57_9FLAO</name>
<evidence type="ECO:0000313" key="3">
    <source>
        <dbReference type="Proteomes" id="UP000199242"/>
    </source>
</evidence>
<sequence length="208" mass="24496">MQFKSVKRILFPLIKGGQEWQNININGEDEKPKCYLSDVQWFLLIISILVIFKLKNGISKDLVGYIMSAFSISVSLFMSLLVSIFDKFENTDLSISGKNEEHIVRLKQKKNFFKRFISITSYLVILSIFIIILCSLNYLFNLSLEANYKNITLDYNKIDIKLTVKFSLLIIYRIILNYFLLNYLFLTLFVTSSAYEYYISEINRRKIH</sequence>
<feature type="transmembrane region" description="Helical" evidence="1">
    <location>
        <begin position="34"/>
        <end position="52"/>
    </location>
</feature>
<dbReference type="Proteomes" id="UP000199242">
    <property type="component" value="Unassembled WGS sequence"/>
</dbReference>
<feature type="transmembrane region" description="Helical" evidence="1">
    <location>
        <begin position="64"/>
        <end position="85"/>
    </location>
</feature>
<feature type="transmembrane region" description="Helical" evidence="1">
    <location>
        <begin position="170"/>
        <end position="198"/>
    </location>
</feature>
<evidence type="ECO:0000313" key="2">
    <source>
        <dbReference type="EMBL" id="SDL70764.1"/>
    </source>
</evidence>
<evidence type="ECO:0000256" key="1">
    <source>
        <dbReference type="SAM" id="Phobius"/>
    </source>
</evidence>
<organism evidence="2 3">
    <name type="scientific">Chryseobacterium taihuense</name>
    <dbReference type="NCBI Taxonomy" id="1141221"/>
    <lineage>
        <taxon>Bacteria</taxon>
        <taxon>Pseudomonadati</taxon>
        <taxon>Bacteroidota</taxon>
        <taxon>Flavobacteriia</taxon>
        <taxon>Flavobacteriales</taxon>
        <taxon>Weeksellaceae</taxon>
        <taxon>Chryseobacterium group</taxon>
        <taxon>Chryseobacterium</taxon>
    </lineage>
</organism>
<accession>A0ABY0QS57</accession>
<reference evidence="2 3" key="1">
    <citation type="submission" date="2016-10" db="EMBL/GenBank/DDBJ databases">
        <authorList>
            <person name="Varghese N."/>
            <person name="Submissions S."/>
        </authorList>
    </citation>
    <scope>NUCLEOTIDE SEQUENCE [LARGE SCALE GENOMIC DNA]</scope>
    <source>
        <strain evidence="2 3">CGMCC 1.10941</strain>
    </source>
</reference>
<keyword evidence="1" id="KW-0812">Transmembrane</keyword>
<dbReference type="RefSeq" id="WP_089742672.1">
    <property type="nucleotide sequence ID" value="NZ_FNHD01000005.1"/>
</dbReference>
<feature type="transmembrane region" description="Helical" evidence="1">
    <location>
        <begin position="116"/>
        <end position="140"/>
    </location>
</feature>